<dbReference type="Gene3D" id="1.10.287.70">
    <property type="match status" value="2"/>
</dbReference>
<keyword evidence="4 9" id="KW-1133">Transmembrane helix</keyword>
<feature type="transmembrane region" description="Helical" evidence="9">
    <location>
        <begin position="222"/>
        <end position="243"/>
    </location>
</feature>
<dbReference type="InterPro" id="IPR003280">
    <property type="entry name" value="2pore_dom_K_chnl"/>
</dbReference>
<dbReference type="PANTHER" id="PTHR11003">
    <property type="entry name" value="POTASSIUM CHANNEL, SUBFAMILY K"/>
    <property type="match status" value="1"/>
</dbReference>
<evidence type="ECO:0000256" key="5">
    <source>
        <dbReference type="ARBA" id="ARBA00023065"/>
    </source>
</evidence>
<evidence type="ECO:0000256" key="3">
    <source>
        <dbReference type="ARBA" id="ARBA00022692"/>
    </source>
</evidence>
<dbReference type="AlphaFoldDB" id="A0A7S3L4G4"/>
<keyword evidence="3 9" id="KW-0812">Transmembrane</keyword>
<name>A0A7S3L4G4_9STRA</name>
<sequence>MSADNEAGSSGGDSHRLMSKNHGESPIEVLAQRLESRRDNRVAIPFKIKKSIEHECHKIATAEGYADSGRIHYEDLVHLREKIEAEHPHTNPLAKLVGFHDDRELKLEILDRAEQVVSESHEKELGWFYYKDFMFYHTVSAPQWKFMSNPLFKAGLFMFCFYLATTIFFCNIVHDENICPDDPTDKDRSYYGWVSALYFASTTMSTVGYGDLNVEKDLKSRVFYGTVYMIFAMVMGIAVWGTLAEAAFSTVKSPMRKGFEGFFINMAHAIFGEHDKKELLYQKIRRVRFRKLMEIFVAFCILNLIGIFVARYFVNNHGVEGETDWDWMTTLYWAVQTTTTIGYGDLSMIFEMRWFQIFYLTLSTTAAATALGHLATLSQEIADIKANHVWDHQEVSAGMIYDFRSDEFDDTVDQYEFAIASLILLGKITAEDLDPIMDKFRALCGPEGLIDVNAGTKIEEENHVMEKLQDRAKSRRNLAA</sequence>
<proteinExistence type="predicted"/>
<dbReference type="GO" id="GO:0015271">
    <property type="term" value="F:outward rectifier potassium channel activity"/>
    <property type="evidence" value="ECO:0007669"/>
    <property type="project" value="TreeGrafter"/>
</dbReference>
<feature type="transmembrane region" description="Helical" evidence="9">
    <location>
        <begin position="292"/>
        <end position="314"/>
    </location>
</feature>
<dbReference type="SUPFAM" id="SSF81324">
    <property type="entry name" value="Voltage-gated potassium channels"/>
    <property type="match status" value="2"/>
</dbReference>
<feature type="transmembrane region" description="Helical" evidence="9">
    <location>
        <begin position="190"/>
        <end position="210"/>
    </location>
</feature>
<keyword evidence="6 9" id="KW-0472">Membrane</keyword>
<evidence type="ECO:0000256" key="2">
    <source>
        <dbReference type="ARBA" id="ARBA00022448"/>
    </source>
</evidence>
<evidence type="ECO:0000256" key="7">
    <source>
        <dbReference type="ARBA" id="ARBA00023303"/>
    </source>
</evidence>
<keyword evidence="5" id="KW-0406">Ion transport</keyword>
<evidence type="ECO:0000256" key="6">
    <source>
        <dbReference type="ARBA" id="ARBA00023136"/>
    </source>
</evidence>
<dbReference type="InterPro" id="IPR013099">
    <property type="entry name" value="K_chnl_dom"/>
</dbReference>
<feature type="region of interest" description="Disordered" evidence="8">
    <location>
        <begin position="1"/>
        <end position="24"/>
    </location>
</feature>
<dbReference type="GO" id="GO:0022841">
    <property type="term" value="F:potassium ion leak channel activity"/>
    <property type="evidence" value="ECO:0007669"/>
    <property type="project" value="TreeGrafter"/>
</dbReference>
<keyword evidence="7" id="KW-0407">Ion channel</keyword>
<evidence type="ECO:0000256" key="1">
    <source>
        <dbReference type="ARBA" id="ARBA00004141"/>
    </source>
</evidence>
<feature type="transmembrane region" description="Helical" evidence="9">
    <location>
        <begin position="354"/>
        <end position="375"/>
    </location>
</feature>
<accession>A0A7S3L4G4</accession>
<keyword evidence="2" id="KW-0813">Transport</keyword>
<evidence type="ECO:0000256" key="8">
    <source>
        <dbReference type="SAM" id="MobiDB-lite"/>
    </source>
</evidence>
<feature type="compositionally biased region" description="Basic and acidic residues" evidence="8">
    <location>
        <begin position="13"/>
        <end position="24"/>
    </location>
</feature>
<protein>
    <recommendedName>
        <fullName evidence="10">Potassium channel domain-containing protein</fullName>
    </recommendedName>
</protein>
<evidence type="ECO:0000256" key="9">
    <source>
        <dbReference type="SAM" id="Phobius"/>
    </source>
</evidence>
<dbReference type="Pfam" id="PF07885">
    <property type="entry name" value="Ion_trans_2"/>
    <property type="match status" value="2"/>
</dbReference>
<gene>
    <name evidence="11" type="ORF">ACOF00016_LOCUS7354</name>
</gene>
<organism evidence="11">
    <name type="scientific">Amphora coffeiformis</name>
    <dbReference type="NCBI Taxonomy" id="265554"/>
    <lineage>
        <taxon>Eukaryota</taxon>
        <taxon>Sar</taxon>
        <taxon>Stramenopiles</taxon>
        <taxon>Ochrophyta</taxon>
        <taxon>Bacillariophyta</taxon>
        <taxon>Bacillariophyceae</taxon>
        <taxon>Bacillariophycidae</taxon>
        <taxon>Thalassiophysales</taxon>
        <taxon>Catenulaceae</taxon>
        <taxon>Amphora</taxon>
    </lineage>
</organism>
<evidence type="ECO:0000256" key="4">
    <source>
        <dbReference type="ARBA" id="ARBA00022989"/>
    </source>
</evidence>
<dbReference type="GO" id="GO:0030322">
    <property type="term" value="P:stabilization of membrane potential"/>
    <property type="evidence" value="ECO:0007669"/>
    <property type="project" value="TreeGrafter"/>
</dbReference>
<dbReference type="EMBL" id="HBIM01008670">
    <property type="protein sequence ID" value="CAE0409750.1"/>
    <property type="molecule type" value="Transcribed_RNA"/>
</dbReference>
<dbReference type="PANTHER" id="PTHR11003:SF291">
    <property type="entry name" value="IP11374P"/>
    <property type="match status" value="1"/>
</dbReference>
<reference evidence="11" key="1">
    <citation type="submission" date="2021-01" db="EMBL/GenBank/DDBJ databases">
        <authorList>
            <person name="Corre E."/>
            <person name="Pelletier E."/>
            <person name="Niang G."/>
            <person name="Scheremetjew M."/>
            <person name="Finn R."/>
            <person name="Kale V."/>
            <person name="Holt S."/>
            <person name="Cochrane G."/>
            <person name="Meng A."/>
            <person name="Brown T."/>
            <person name="Cohen L."/>
        </authorList>
    </citation>
    <scope>NUCLEOTIDE SEQUENCE</scope>
    <source>
        <strain evidence="11">CCMP127</strain>
    </source>
</reference>
<feature type="transmembrane region" description="Helical" evidence="9">
    <location>
        <begin position="154"/>
        <end position="174"/>
    </location>
</feature>
<feature type="domain" description="Potassium channel" evidence="10">
    <location>
        <begin position="307"/>
        <end position="376"/>
    </location>
</feature>
<evidence type="ECO:0000259" key="10">
    <source>
        <dbReference type="Pfam" id="PF07885"/>
    </source>
</evidence>
<comment type="subcellular location">
    <subcellularLocation>
        <location evidence="1">Membrane</location>
        <topology evidence="1">Multi-pass membrane protein</topology>
    </subcellularLocation>
</comment>
<feature type="domain" description="Potassium channel" evidence="10">
    <location>
        <begin position="158"/>
        <end position="245"/>
    </location>
</feature>
<dbReference type="GO" id="GO:0005886">
    <property type="term" value="C:plasma membrane"/>
    <property type="evidence" value="ECO:0007669"/>
    <property type="project" value="TreeGrafter"/>
</dbReference>
<evidence type="ECO:0000313" key="11">
    <source>
        <dbReference type="EMBL" id="CAE0409750.1"/>
    </source>
</evidence>